<dbReference type="EMBL" id="CAKLBY020000003">
    <property type="protein sequence ID" value="CAK7893293.1"/>
    <property type="molecule type" value="Genomic_DNA"/>
</dbReference>
<dbReference type="AlphaFoldDB" id="A0AAV1T2S0"/>
<evidence type="ECO:0000313" key="3">
    <source>
        <dbReference type="Proteomes" id="UP001162060"/>
    </source>
</evidence>
<feature type="region of interest" description="Disordered" evidence="1">
    <location>
        <begin position="1"/>
        <end position="22"/>
    </location>
</feature>
<evidence type="ECO:0000256" key="1">
    <source>
        <dbReference type="SAM" id="MobiDB-lite"/>
    </source>
</evidence>
<accession>A0AAV1T2S0</accession>
<name>A0AAV1T2S0_9STRA</name>
<proteinExistence type="predicted"/>
<dbReference type="Proteomes" id="UP001162060">
    <property type="component" value="Unassembled WGS sequence"/>
</dbReference>
<sequence>MVTRRLDTVADSTGPSSNDLRERRCTRDELAANELLLECARRGTRDQREAAVATCGGDFLSVNDAIPSAARVGRFCHRGWNGAGVERREEPVERPIATHDRSGLIGRLYGSRKTTCSPSCLIAPLPPQTTTMSATPTTTTTMTTTRHALPRSFRRPFFNLPGRASPIRCCRFFYGHTSSQVELRLVLVLPFLLGNSARLIVTDESYHPLVSPFVSNTHMSPCSRGQYENVGTARASVLPDS</sequence>
<evidence type="ECO:0000313" key="2">
    <source>
        <dbReference type="EMBL" id="CAK7893293.1"/>
    </source>
</evidence>
<gene>
    <name evidence="2" type="ORF">PM001_LOCUS573</name>
</gene>
<organism evidence="2 3">
    <name type="scientific">Peronospora matthiolae</name>
    <dbReference type="NCBI Taxonomy" id="2874970"/>
    <lineage>
        <taxon>Eukaryota</taxon>
        <taxon>Sar</taxon>
        <taxon>Stramenopiles</taxon>
        <taxon>Oomycota</taxon>
        <taxon>Peronosporomycetes</taxon>
        <taxon>Peronosporales</taxon>
        <taxon>Peronosporaceae</taxon>
        <taxon>Peronospora</taxon>
    </lineage>
</organism>
<reference evidence="2" key="1">
    <citation type="submission" date="2024-01" db="EMBL/GenBank/DDBJ databases">
        <authorList>
            <person name="Webb A."/>
        </authorList>
    </citation>
    <scope>NUCLEOTIDE SEQUENCE</scope>
    <source>
        <strain evidence="2">Pm1</strain>
    </source>
</reference>
<comment type="caution">
    <text evidence="2">The sequence shown here is derived from an EMBL/GenBank/DDBJ whole genome shotgun (WGS) entry which is preliminary data.</text>
</comment>
<protein>
    <submittedName>
        <fullName evidence="2">Uncharacterized protein</fullName>
    </submittedName>
</protein>